<dbReference type="GO" id="GO:0005829">
    <property type="term" value="C:cytosol"/>
    <property type="evidence" value="ECO:0007669"/>
    <property type="project" value="TreeGrafter"/>
</dbReference>
<reference evidence="9 10" key="1">
    <citation type="submission" date="2014-03" db="EMBL/GenBank/DDBJ databases">
        <title>The draft genome sequence of Thalassospira mesophila JCM 18969.</title>
        <authorList>
            <person name="Lai Q."/>
            <person name="Shao Z."/>
        </authorList>
    </citation>
    <scope>NUCLEOTIDE SEQUENCE [LARGE SCALE GENOMIC DNA]</scope>
    <source>
        <strain evidence="9 10">JCM 18969</strain>
    </source>
</reference>
<comment type="subunit">
    <text evidence="6">DNA polymerase III contains a core (composed of alpha, epsilon and theta chains) that associates with a tau subunit. This core dimerizes to form the POLIII' complex. PolIII' associates with the gamma complex (composed of gamma, delta, delta', psi and chi chains) and with the beta chain to form the complete DNA polymerase III complex.</text>
</comment>
<dbReference type="SUPFAM" id="SSF53098">
    <property type="entry name" value="Ribonuclease H-like"/>
    <property type="match status" value="1"/>
</dbReference>
<dbReference type="NCBIfam" id="TIGR00573">
    <property type="entry name" value="dnaq"/>
    <property type="match status" value="1"/>
</dbReference>
<dbReference type="GO" id="GO:0003677">
    <property type="term" value="F:DNA binding"/>
    <property type="evidence" value="ECO:0007669"/>
    <property type="project" value="InterPro"/>
</dbReference>
<dbReference type="InterPro" id="IPR012337">
    <property type="entry name" value="RNaseH-like_sf"/>
</dbReference>
<keyword evidence="10" id="KW-1185">Reference proteome</keyword>
<feature type="domain" description="Exonuclease" evidence="8">
    <location>
        <begin position="44"/>
        <end position="218"/>
    </location>
</feature>
<dbReference type="InterPro" id="IPR006054">
    <property type="entry name" value="DnaQ"/>
</dbReference>
<dbReference type="OrthoDB" id="7427781at2"/>
<evidence type="ECO:0000259" key="8">
    <source>
        <dbReference type="SMART" id="SM00479"/>
    </source>
</evidence>
<comment type="function">
    <text evidence="5">DNA polymerase III is a complex, multichain enzyme responsible for most of the replicative synthesis in bacteria. The epsilon subunit contain the editing function and is a proofreading 3'-5' exonuclease.</text>
</comment>
<dbReference type="EC" id="2.7.7.7" evidence="1"/>
<dbReference type="GO" id="GO:0008408">
    <property type="term" value="F:3'-5' exonuclease activity"/>
    <property type="evidence" value="ECO:0007669"/>
    <property type="project" value="TreeGrafter"/>
</dbReference>
<comment type="catalytic activity">
    <reaction evidence="7">
        <text>DNA(n) + a 2'-deoxyribonucleoside 5'-triphosphate = DNA(n+1) + diphosphate</text>
        <dbReference type="Rhea" id="RHEA:22508"/>
        <dbReference type="Rhea" id="RHEA-COMP:17339"/>
        <dbReference type="Rhea" id="RHEA-COMP:17340"/>
        <dbReference type="ChEBI" id="CHEBI:33019"/>
        <dbReference type="ChEBI" id="CHEBI:61560"/>
        <dbReference type="ChEBI" id="CHEBI:173112"/>
        <dbReference type="EC" id="2.7.7.7"/>
    </reaction>
</comment>
<evidence type="ECO:0000256" key="7">
    <source>
        <dbReference type="ARBA" id="ARBA00049244"/>
    </source>
</evidence>
<organism evidence="9 10">
    <name type="scientific">Thalassospira mesophila</name>
    <dbReference type="NCBI Taxonomy" id="1293891"/>
    <lineage>
        <taxon>Bacteria</taxon>
        <taxon>Pseudomonadati</taxon>
        <taxon>Pseudomonadota</taxon>
        <taxon>Alphaproteobacteria</taxon>
        <taxon>Rhodospirillales</taxon>
        <taxon>Thalassospiraceae</taxon>
        <taxon>Thalassospira</taxon>
    </lineage>
</organism>
<dbReference type="Pfam" id="PF00929">
    <property type="entry name" value="RNase_T"/>
    <property type="match status" value="1"/>
</dbReference>
<keyword evidence="2" id="KW-0540">Nuclease</keyword>
<dbReference type="FunFam" id="3.30.420.10:FF:000045">
    <property type="entry name" value="3'-5' exonuclease DinG"/>
    <property type="match status" value="1"/>
</dbReference>
<evidence type="ECO:0000256" key="5">
    <source>
        <dbReference type="ARBA" id="ARBA00025483"/>
    </source>
</evidence>
<keyword evidence="4" id="KW-0269">Exonuclease</keyword>
<evidence type="ECO:0000256" key="1">
    <source>
        <dbReference type="ARBA" id="ARBA00012417"/>
    </source>
</evidence>
<dbReference type="AlphaFoldDB" id="A0A1Y2L0U3"/>
<dbReference type="Gene3D" id="3.30.420.10">
    <property type="entry name" value="Ribonuclease H-like superfamily/Ribonuclease H"/>
    <property type="match status" value="1"/>
</dbReference>
<dbReference type="EMBL" id="JFKA01000004">
    <property type="protein sequence ID" value="OSQ38461.1"/>
    <property type="molecule type" value="Genomic_DNA"/>
</dbReference>
<dbReference type="InterPro" id="IPR036397">
    <property type="entry name" value="RNaseH_sf"/>
</dbReference>
<evidence type="ECO:0000256" key="4">
    <source>
        <dbReference type="ARBA" id="ARBA00022839"/>
    </source>
</evidence>
<dbReference type="Proteomes" id="UP000193391">
    <property type="component" value="Unassembled WGS sequence"/>
</dbReference>
<dbReference type="SMART" id="SM00479">
    <property type="entry name" value="EXOIII"/>
    <property type="match status" value="1"/>
</dbReference>
<proteinExistence type="predicted"/>
<accession>A0A1Y2L0U3</accession>
<keyword evidence="3" id="KW-0378">Hydrolase</keyword>
<dbReference type="RefSeq" id="WP_085582645.1">
    <property type="nucleotide sequence ID" value="NZ_JFKA01000004.1"/>
</dbReference>
<dbReference type="InterPro" id="IPR013520">
    <property type="entry name" value="Ribonucl_H"/>
</dbReference>
<name>A0A1Y2L0U3_9PROT</name>
<evidence type="ECO:0000256" key="2">
    <source>
        <dbReference type="ARBA" id="ARBA00022722"/>
    </source>
</evidence>
<sequence>MGLHEKILDSQVYRRWNRKRATGPLAQFYDIAPVASDRHISDIEFVALDLETTGLNPKNNEIISVGWVLIRNRGVDFSSAQHFLVRPTKDVTESSAVIHGILDSHVADAPDIETVLRQLLPVLAGRVLLAHHAPIELGFLGRACKKLYGASLQLPTVDTLVLALRDIHRQGIPFKSGALKLQNLRKLHNLPPYRAHNALTDAMATAELFLAQINKRDPKGELELDRVLR</sequence>
<dbReference type="GO" id="GO:0006260">
    <property type="term" value="P:DNA replication"/>
    <property type="evidence" value="ECO:0007669"/>
    <property type="project" value="InterPro"/>
</dbReference>
<protein>
    <recommendedName>
        <fullName evidence="1">DNA-directed DNA polymerase</fullName>
        <ecNumber evidence="1">2.7.7.7</ecNumber>
    </recommendedName>
</protein>
<dbReference type="GO" id="GO:0003887">
    <property type="term" value="F:DNA-directed DNA polymerase activity"/>
    <property type="evidence" value="ECO:0007669"/>
    <property type="project" value="UniProtKB-EC"/>
</dbReference>
<evidence type="ECO:0000256" key="3">
    <source>
        <dbReference type="ARBA" id="ARBA00022801"/>
    </source>
</evidence>
<dbReference type="STRING" id="1293891.TMES_11620"/>
<gene>
    <name evidence="9" type="ORF">TMES_11620</name>
</gene>
<dbReference type="PANTHER" id="PTHR30231">
    <property type="entry name" value="DNA POLYMERASE III SUBUNIT EPSILON"/>
    <property type="match status" value="1"/>
</dbReference>
<evidence type="ECO:0000313" key="9">
    <source>
        <dbReference type="EMBL" id="OSQ38461.1"/>
    </source>
</evidence>
<evidence type="ECO:0000313" key="10">
    <source>
        <dbReference type="Proteomes" id="UP000193391"/>
    </source>
</evidence>
<evidence type="ECO:0000256" key="6">
    <source>
        <dbReference type="ARBA" id="ARBA00026073"/>
    </source>
</evidence>
<dbReference type="PANTHER" id="PTHR30231:SF4">
    <property type="entry name" value="PROTEIN NEN2"/>
    <property type="match status" value="1"/>
</dbReference>
<comment type="caution">
    <text evidence="9">The sequence shown here is derived from an EMBL/GenBank/DDBJ whole genome shotgun (WGS) entry which is preliminary data.</text>
</comment>
<dbReference type="CDD" id="cd06127">
    <property type="entry name" value="DEDDh"/>
    <property type="match status" value="1"/>
</dbReference>